<organism evidence="3 4">
    <name type="scientific">Porphyridium purpureum</name>
    <name type="common">Red alga</name>
    <name type="synonym">Porphyridium cruentum</name>
    <dbReference type="NCBI Taxonomy" id="35688"/>
    <lineage>
        <taxon>Eukaryota</taxon>
        <taxon>Rhodophyta</taxon>
        <taxon>Bangiophyceae</taxon>
        <taxon>Porphyridiales</taxon>
        <taxon>Porphyridiaceae</taxon>
        <taxon>Porphyridium</taxon>
    </lineage>
</organism>
<dbReference type="Proteomes" id="UP000324585">
    <property type="component" value="Unassembled WGS sequence"/>
</dbReference>
<evidence type="ECO:0000256" key="1">
    <source>
        <dbReference type="SAM" id="Phobius"/>
    </source>
</evidence>
<evidence type="ECO:0000313" key="3">
    <source>
        <dbReference type="EMBL" id="KAA8498761.1"/>
    </source>
</evidence>
<dbReference type="SUPFAM" id="SSF50475">
    <property type="entry name" value="FMN-binding split barrel"/>
    <property type="match status" value="1"/>
</dbReference>
<accession>A0A5J4Z4H5</accession>
<reference evidence="4" key="1">
    <citation type="journal article" date="2019" name="Nat. Commun.">
        <title>Expansion of phycobilisome linker gene families in mesophilic red algae.</title>
        <authorList>
            <person name="Lee J."/>
            <person name="Kim D."/>
            <person name="Bhattacharya D."/>
            <person name="Yoon H.S."/>
        </authorList>
    </citation>
    <scope>NUCLEOTIDE SEQUENCE [LARGE SCALE GENOMIC DNA]</scope>
    <source>
        <strain evidence="4">CCMP 1328</strain>
    </source>
</reference>
<sequence length="256" mass="27757">MRRGRTFVFAHLAVLEGNPHKPPKMALLKAVVLIGGGAAALMFGRSYIRPLLGVAKKQLAALDAAVEKPRTTSYECSPETLERFRGATATEQAAQRLALAFKVAESNNGLLTTVNAELGAPRTRMVDSLVRPDSFLVGGVIWISTRPSTRKVRDLAASDRASMTYVADNGAGYIEIQGSAKYIPDCRSAPPGTWKSSWEAGAIYKSTQPEHLGLIAFSPSAIEVVLPTRGVETDRDDWKPYTLVADQAERKWLADS</sequence>
<proteinExistence type="predicted"/>
<evidence type="ECO:0000313" key="4">
    <source>
        <dbReference type="Proteomes" id="UP000324585"/>
    </source>
</evidence>
<keyword evidence="1" id="KW-0472">Membrane</keyword>
<dbReference type="AlphaFoldDB" id="A0A5J4Z4H5"/>
<dbReference type="Pfam" id="PF01243">
    <property type="entry name" value="PNPOx_N"/>
    <property type="match status" value="1"/>
</dbReference>
<keyword evidence="4" id="KW-1185">Reference proteome</keyword>
<name>A0A5J4Z4H5_PORPP</name>
<dbReference type="EMBL" id="VRMN01000001">
    <property type="protein sequence ID" value="KAA8498761.1"/>
    <property type="molecule type" value="Genomic_DNA"/>
</dbReference>
<dbReference type="Gene3D" id="2.30.110.10">
    <property type="entry name" value="Electron Transport, Fmn-binding Protein, Chain A"/>
    <property type="match status" value="1"/>
</dbReference>
<evidence type="ECO:0000259" key="2">
    <source>
        <dbReference type="Pfam" id="PF01243"/>
    </source>
</evidence>
<gene>
    <name evidence="3" type="ORF">FVE85_6346</name>
</gene>
<comment type="caution">
    <text evidence="3">The sequence shown here is derived from an EMBL/GenBank/DDBJ whole genome shotgun (WGS) entry which is preliminary data.</text>
</comment>
<dbReference type="InterPro" id="IPR011576">
    <property type="entry name" value="Pyridox_Oxase_N"/>
</dbReference>
<keyword evidence="1" id="KW-0812">Transmembrane</keyword>
<feature type="domain" description="Pyridoxamine 5'-phosphate oxidase N-terminal" evidence="2">
    <location>
        <begin position="103"/>
        <end position="189"/>
    </location>
</feature>
<keyword evidence="1" id="KW-1133">Transmembrane helix</keyword>
<protein>
    <recommendedName>
        <fullName evidence="2">Pyridoxamine 5'-phosphate oxidase N-terminal domain-containing protein</fullName>
    </recommendedName>
</protein>
<dbReference type="InterPro" id="IPR012349">
    <property type="entry name" value="Split_barrel_FMN-bd"/>
</dbReference>
<feature type="transmembrane region" description="Helical" evidence="1">
    <location>
        <begin position="27"/>
        <end position="48"/>
    </location>
</feature>